<name>A0A2N8KMI2_9BURK</name>
<reference evidence="2 3" key="1">
    <citation type="submission" date="2018-01" db="EMBL/GenBank/DDBJ databases">
        <title>The draft genome of an aniline degradation strain ANB-1.</title>
        <authorList>
            <person name="Zhang L."/>
            <person name="Jiang J."/>
        </authorList>
    </citation>
    <scope>NUCLEOTIDE SEQUENCE [LARGE SCALE GENOMIC DNA]</scope>
    <source>
        <strain evidence="2 3">ANB-1</strain>
    </source>
</reference>
<dbReference type="EMBL" id="POQS01000002">
    <property type="protein sequence ID" value="PND34660.1"/>
    <property type="molecule type" value="Genomic_DNA"/>
</dbReference>
<keyword evidence="3" id="KW-1185">Reference proteome</keyword>
<dbReference type="GO" id="GO:0008198">
    <property type="term" value="F:ferrous iron binding"/>
    <property type="evidence" value="ECO:0007669"/>
    <property type="project" value="InterPro"/>
</dbReference>
<dbReference type="Gene3D" id="3.40.830.10">
    <property type="entry name" value="LigB-like"/>
    <property type="match status" value="1"/>
</dbReference>
<gene>
    <name evidence="2" type="ORF">C1I89_10815</name>
</gene>
<evidence type="ECO:0000313" key="2">
    <source>
        <dbReference type="EMBL" id="PND34660.1"/>
    </source>
</evidence>
<dbReference type="GO" id="GO:0016702">
    <property type="term" value="F:oxidoreductase activity, acting on single donors with incorporation of molecular oxygen, incorporation of two atoms of oxygen"/>
    <property type="evidence" value="ECO:0007669"/>
    <property type="project" value="UniProtKB-ARBA"/>
</dbReference>
<dbReference type="SUPFAM" id="SSF53213">
    <property type="entry name" value="LigB-like"/>
    <property type="match status" value="1"/>
</dbReference>
<dbReference type="InterPro" id="IPR004183">
    <property type="entry name" value="Xdiol_dOase_suB"/>
</dbReference>
<evidence type="ECO:0000313" key="3">
    <source>
        <dbReference type="Proteomes" id="UP000235994"/>
    </source>
</evidence>
<proteinExistence type="predicted"/>
<accession>A0A2N8KMI2</accession>
<dbReference type="RefSeq" id="WP_102772719.1">
    <property type="nucleotide sequence ID" value="NZ_POQS01000002.1"/>
</dbReference>
<dbReference type="Pfam" id="PF02900">
    <property type="entry name" value="LigB"/>
    <property type="match status" value="1"/>
</dbReference>
<dbReference type="AlphaFoldDB" id="A0A2N8KMI2"/>
<dbReference type="Proteomes" id="UP000235994">
    <property type="component" value="Unassembled WGS sequence"/>
</dbReference>
<sequence length="330" mass="36375">MKDNTDTPIVAAFAMTHTPGLGNQTGLAQPETLRRLLDGFDVVRRQIETARPDVIVAFVNDHFDMYTLHAMPGMAIALGDTHWGPTEATQDWIGMPRAPRPGHAALAGDIYRSVMEDGFELFRSESAELVHNVLMPAKYLWPGASIPVVPIFLNCFAPPLPTWRRAYELGVSVRKVLDRRPERIALMASGGLSHWPPITIDEDAADDPLMQRVQRWQILGAAALREDPELPLAILRREAEMAASGRDLVNAEWDHRILQKLAAGDREFMLSLTHETVRAQAGPGGAEMLMWTALMGAMRDAPADIVAYEAVPEWMGGVGVLSYARSLGRA</sequence>
<protein>
    <recommendedName>
        <fullName evidence="1">Extradiol ring-cleavage dioxygenase class III enzyme subunit B domain-containing protein</fullName>
    </recommendedName>
</protein>
<feature type="domain" description="Extradiol ring-cleavage dioxygenase class III enzyme subunit B" evidence="1">
    <location>
        <begin position="12"/>
        <end position="316"/>
    </location>
</feature>
<evidence type="ECO:0000259" key="1">
    <source>
        <dbReference type="Pfam" id="PF02900"/>
    </source>
</evidence>
<comment type="caution">
    <text evidence="2">The sequence shown here is derived from an EMBL/GenBank/DDBJ whole genome shotgun (WGS) entry which is preliminary data.</text>
</comment>
<organism evidence="2 3">
    <name type="scientific">Achromobacter pulmonis</name>
    <dbReference type="NCBI Taxonomy" id="1389932"/>
    <lineage>
        <taxon>Bacteria</taxon>
        <taxon>Pseudomonadati</taxon>
        <taxon>Pseudomonadota</taxon>
        <taxon>Betaproteobacteria</taxon>
        <taxon>Burkholderiales</taxon>
        <taxon>Alcaligenaceae</taxon>
        <taxon>Achromobacter</taxon>
    </lineage>
</organism>